<dbReference type="RefSeq" id="WP_029708616.1">
    <property type="nucleotide sequence ID" value="NZ_CP019239.1"/>
</dbReference>
<evidence type="ECO:0000256" key="7">
    <source>
        <dbReference type="ARBA" id="ARBA00023065"/>
    </source>
</evidence>
<evidence type="ECO:0000256" key="2">
    <source>
        <dbReference type="ARBA" id="ARBA00022448"/>
    </source>
</evidence>
<dbReference type="NCBIfam" id="TIGR00797">
    <property type="entry name" value="matE"/>
    <property type="match status" value="1"/>
</dbReference>
<evidence type="ECO:0000256" key="9">
    <source>
        <dbReference type="ARBA" id="ARBA00031636"/>
    </source>
</evidence>
<evidence type="ECO:0000256" key="1">
    <source>
        <dbReference type="ARBA" id="ARBA00004429"/>
    </source>
</evidence>
<feature type="transmembrane region" description="Helical" evidence="10">
    <location>
        <begin position="59"/>
        <end position="82"/>
    </location>
</feature>
<evidence type="ECO:0000313" key="12">
    <source>
        <dbReference type="Proteomes" id="UP000186110"/>
    </source>
</evidence>
<dbReference type="STRING" id="1484693.RS694_13685"/>
<accession>A0A1P8KBR8</accession>
<keyword evidence="12" id="KW-1185">Reference proteome</keyword>
<feature type="transmembrane region" description="Helical" evidence="10">
    <location>
        <begin position="323"/>
        <end position="343"/>
    </location>
</feature>
<evidence type="ECO:0000256" key="10">
    <source>
        <dbReference type="SAM" id="Phobius"/>
    </source>
</evidence>
<keyword evidence="4" id="KW-1003">Cell membrane</keyword>
<protein>
    <recommendedName>
        <fullName evidence="9">Multidrug-efflux transporter</fullName>
    </recommendedName>
</protein>
<evidence type="ECO:0000313" key="11">
    <source>
        <dbReference type="EMBL" id="APW43477.1"/>
    </source>
</evidence>
<proteinExistence type="predicted"/>
<dbReference type="InterPro" id="IPR048279">
    <property type="entry name" value="MdtK-like"/>
</dbReference>
<evidence type="ECO:0000256" key="5">
    <source>
        <dbReference type="ARBA" id="ARBA00022692"/>
    </source>
</evidence>
<gene>
    <name evidence="11" type="ORF">RS694_13685</name>
</gene>
<dbReference type="PANTHER" id="PTHR43298:SF2">
    <property type="entry name" value="FMN_FAD EXPORTER YEEO-RELATED"/>
    <property type="match status" value="1"/>
</dbReference>
<feature type="transmembrane region" description="Helical" evidence="10">
    <location>
        <begin position="248"/>
        <end position="271"/>
    </location>
</feature>
<organism evidence="11 12">
    <name type="scientific">Rhodoferax saidenbachensis</name>
    <dbReference type="NCBI Taxonomy" id="1484693"/>
    <lineage>
        <taxon>Bacteria</taxon>
        <taxon>Pseudomonadati</taxon>
        <taxon>Pseudomonadota</taxon>
        <taxon>Betaproteobacteria</taxon>
        <taxon>Burkholderiales</taxon>
        <taxon>Comamonadaceae</taxon>
        <taxon>Rhodoferax</taxon>
    </lineage>
</organism>
<reference evidence="11 12" key="1">
    <citation type="submission" date="2017-01" db="EMBL/GenBank/DDBJ databases">
        <authorList>
            <person name="Mah S.A."/>
            <person name="Swanson W.J."/>
            <person name="Moy G.W."/>
            <person name="Vacquier V.D."/>
        </authorList>
    </citation>
    <scope>NUCLEOTIDE SEQUENCE [LARGE SCALE GENOMIC DNA]</scope>
    <source>
        <strain evidence="11 12">DSM 22694</strain>
    </source>
</reference>
<dbReference type="GO" id="GO:0042910">
    <property type="term" value="F:xenobiotic transmembrane transporter activity"/>
    <property type="evidence" value="ECO:0007669"/>
    <property type="project" value="InterPro"/>
</dbReference>
<keyword evidence="3" id="KW-0050">Antiport</keyword>
<dbReference type="GO" id="GO:0015297">
    <property type="term" value="F:antiporter activity"/>
    <property type="evidence" value="ECO:0007669"/>
    <property type="project" value="UniProtKB-KW"/>
</dbReference>
<dbReference type="InterPro" id="IPR050222">
    <property type="entry name" value="MATE_MdtK"/>
</dbReference>
<feature type="transmembrane region" description="Helical" evidence="10">
    <location>
        <begin position="18"/>
        <end position="39"/>
    </location>
</feature>
<feature type="transmembrane region" description="Helical" evidence="10">
    <location>
        <begin position="283"/>
        <end position="303"/>
    </location>
</feature>
<dbReference type="GO" id="GO:0005886">
    <property type="term" value="C:plasma membrane"/>
    <property type="evidence" value="ECO:0007669"/>
    <property type="project" value="UniProtKB-SubCell"/>
</dbReference>
<dbReference type="InterPro" id="IPR002528">
    <property type="entry name" value="MATE_fam"/>
</dbReference>
<feature type="transmembrane region" description="Helical" evidence="10">
    <location>
        <begin position="103"/>
        <end position="124"/>
    </location>
</feature>
<dbReference type="KEGG" id="rsb:RS694_13685"/>
<keyword evidence="2" id="KW-0813">Transport</keyword>
<dbReference type="GO" id="GO:0006811">
    <property type="term" value="P:monoatomic ion transport"/>
    <property type="evidence" value="ECO:0007669"/>
    <property type="project" value="UniProtKB-KW"/>
</dbReference>
<comment type="subcellular location">
    <subcellularLocation>
        <location evidence="1">Cell inner membrane</location>
        <topology evidence="1">Multi-pass membrane protein</topology>
    </subcellularLocation>
</comment>
<keyword evidence="7" id="KW-0406">Ion transport</keyword>
<dbReference type="EMBL" id="CP019239">
    <property type="protein sequence ID" value="APW43477.1"/>
    <property type="molecule type" value="Genomic_DNA"/>
</dbReference>
<name>A0A1P8KBR8_9BURK</name>
<dbReference type="PIRSF" id="PIRSF006603">
    <property type="entry name" value="DinF"/>
    <property type="match status" value="1"/>
</dbReference>
<keyword evidence="6 10" id="KW-1133">Transmembrane helix</keyword>
<dbReference type="CDD" id="cd13131">
    <property type="entry name" value="MATE_NorM_like"/>
    <property type="match status" value="1"/>
</dbReference>
<keyword evidence="5 10" id="KW-0812">Transmembrane</keyword>
<feature type="transmembrane region" description="Helical" evidence="10">
    <location>
        <begin position="167"/>
        <end position="190"/>
    </location>
</feature>
<dbReference type="Proteomes" id="UP000186110">
    <property type="component" value="Chromosome"/>
</dbReference>
<feature type="transmembrane region" description="Helical" evidence="10">
    <location>
        <begin position="395"/>
        <end position="420"/>
    </location>
</feature>
<dbReference type="Pfam" id="PF01554">
    <property type="entry name" value="MatE"/>
    <property type="match status" value="2"/>
</dbReference>
<evidence type="ECO:0000256" key="4">
    <source>
        <dbReference type="ARBA" id="ARBA00022475"/>
    </source>
</evidence>
<dbReference type="AlphaFoldDB" id="A0A1P8KBR8"/>
<keyword evidence="8 10" id="KW-0472">Membrane</keyword>
<dbReference type="PANTHER" id="PTHR43298">
    <property type="entry name" value="MULTIDRUG RESISTANCE PROTEIN NORM-RELATED"/>
    <property type="match status" value="1"/>
</dbReference>
<feature type="transmembrane region" description="Helical" evidence="10">
    <location>
        <begin position="196"/>
        <end position="218"/>
    </location>
</feature>
<dbReference type="eggNOG" id="COG0534">
    <property type="taxonomic scope" value="Bacteria"/>
</dbReference>
<evidence type="ECO:0000256" key="8">
    <source>
        <dbReference type="ARBA" id="ARBA00023136"/>
    </source>
</evidence>
<sequence>MPQETTTRTTRIRTEIQALWQLAWPILIGQLANVGMAVVDVAMAGHASAQDLAGVSLGVSIWNMVIITIMGVMMSVSPLVAHHVGAKKFSQVPHVVRQGMWKALGVGLIAFVLANLSVVVFDHLELEPVVREMAKNFVHITSFALPAFACYRVLYGYSASLNQTKPLMATAIGALLLNIFINWLLVYGNWGFPRMGGLGCAWSTLLCVWFNFLGLLWWMHRAPAYRSTWPFGKYEAPHWPKVGSLLKLGLPIGVTYFAETSAFSGISLLIAKFGSTAVAAHQIALNFTSLVFMVPLSLGVALLTRVGQSLGAGDPVAARFRAWVGVIASLAFAAVSAFGMAVFNQHIAGAYTSDAHVAALAAQLLLLAALFQLCDSSQVVLSCAIRGYKVTRSPMVIHLTAFWVVAIPLGCVLGLAPAWLPWRPAAPMEAQGFWIALVVGLTVAAIGLAVLLRNVANRHLPHAVGTPRTST</sequence>
<feature type="transmembrane region" description="Helical" evidence="10">
    <location>
        <begin position="432"/>
        <end position="452"/>
    </location>
</feature>
<evidence type="ECO:0000256" key="3">
    <source>
        <dbReference type="ARBA" id="ARBA00022449"/>
    </source>
</evidence>
<evidence type="ECO:0000256" key="6">
    <source>
        <dbReference type="ARBA" id="ARBA00022989"/>
    </source>
</evidence>